<dbReference type="RefSeq" id="WP_342555888.1">
    <property type="nucleotide sequence ID" value="NZ_CP159992.1"/>
</dbReference>
<keyword evidence="1" id="KW-0732">Signal</keyword>
<accession>A0AAU8NKK4</accession>
<organism evidence="2">
    <name type="scientific">Paenibacillus sp. AN1007</name>
    <dbReference type="NCBI Taxonomy" id="3151385"/>
    <lineage>
        <taxon>Bacteria</taxon>
        <taxon>Bacillati</taxon>
        <taxon>Bacillota</taxon>
        <taxon>Bacilli</taxon>
        <taxon>Bacillales</taxon>
        <taxon>Paenibacillaceae</taxon>
        <taxon>Paenibacillus</taxon>
    </lineage>
</organism>
<reference evidence="2" key="1">
    <citation type="submission" date="2024-05" db="EMBL/GenBank/DDBJ databases">
        <title>Draft genome assemblies of 36 bacteria isolated from hibernating arctic ground squirrels.</title>
        <authorList>
            <person name="McKee H."/>
            <person name="Mullen L."/>
            <person name="Drown D.M."/>
            <person name="Duddleston K.N."/>
        </authorList>
    </citation>
    <scope>NUCLEOTIDE SEQUENCE</scope>
    <source>
        <strain evidence="2">AN1007</strain>
    </source>
</reference>
<evidence type="ECO:0000313" key="2">
    <source>
        <dbReference type="EMBL" id="XCP97508.1"/>
    </source>
</evidence>
<feature type="signal peptide" evidence="1">
    <location>
        <begin position="1"/>
        <end position="24"/>
    </location>
</feature>
<dbReference type="AlphaFoldDB" id="A0AAU8NKK4"/>
<gene>
    <name evidence="2" type="ORF">ABXS70_12755</name>
</gene>
<evidence type="ECO:0000256" key="1">
    <source>
        <dbReference type="SAM" id="SignalP"/>
    </source>
</evidence>
<dbReference type="EMBL" id="CP159992">
    <property type="protein sequence ID" value="XCP97508.1"/>
    <property type="molecule type" value="Genomic_DNA"/>
</dbReference>
<protein>
    <recommendedName>
        <fullName evidence="3">Phosphatase</fullName>
    </recommendedName>
</protein>
<proteinExistence type="predicted"/>
<feature type="chain" id="PRO_5043537973" description="Phosphatase" evidence="1">
    <location>
        <begin position="25"/>
        <end position="45"/>
    </location>
</feature>
<name>A0AAU8NKK4_9BACL</name>
<evidence type="ECO:0008006" key="3">
    <source>
        <dbReference type="Google" id="ProtNLM"/>
    </source>
</evidence>
<sequence>MTKKTILLPAALFVVYSFAAFALAAPSDNGYSVLSDPQTGTVKPK</sequence>